<gene>
    <name evidence="1" type="ORF">PTE_01665</name>
</gene>
<protein>
    <recommendedName>
        <fullName evidence="3">Transposase</fullName>
    </recommendedName>
</protein>
<reference evidence="1 2" key="1">
    <citation type="submission" date="2013-11" db="EMBL/GenBank/DDBJ databases">
        <title>Elucidation of the Photorhabdus temperata genome and generation of transposon mutant library to identify motility mutants.</title>
        <authorList>
            <person name="Hurst S.G.IV."/>
            <person name="Micheals B."/>
            <person name="Abebe-Akele F."/>
            <person name="Rowedder H."/>
            <person name="Bullock H."/>
            <person name="Jackobeck R."/>
            <person name="Janicki E."/>
            <person name="Tisa L.S."/>
        </authorList>
    </citation>
    <scope>NUCLEOTIDE SEQUENCE [LARGE SCALE GENOMIC DNA]</scope>
    <source>
        <strain evidence="1 2">NC19</strain>
    </source>
</reference>
<sequence length="28" mass="3304">MNTPTHRRHDISDHVWCLLEPHLPGRKG</sequence>
<comment type="caution">
    <text evidence="1">The sequence shown here is derived from an EMBL/GenBank/DDBJ whole genome shotgun (WGS) entry which is preliminary data.</text>
</comment>
<organism evidence="1 2">
    <name type="scientific">Photorhabdus khanii NC19</name>
    <dbReference type="NCBI Taxonomy" id="1004151"/>
    <lineage>
        <taxon>Bacteria</taxon>
        <taxon>Pseudomonadati</taxon>
        <taxon>Pseudomonadota</taxon>
        <taxon>Gammaproteobacteria</taxon>
        <taxon>Enterobacterales</taxon>
        <taxon>Morganellaceae</taxon>
        <taxon>Photorhabdus</taxon>
    </lineage>
</organism>
<keyword evidence="2" id="KW-1185">Reference proteome</keyword>
<evidence type="ECO:0008006" key="3">
    <source>
        <dbReference type="Google" id="ProtNLM"/>
    </source>
</evidence>
<evidence type="ECO:0000313" key="1">
    <source>
        <dbReference type="EMBL" id="ETS32119.1"/>
    </source>
</evidence>
<dbReference type="Proteomes" id="UP000018957">
    <property type="component" value="Unassembled WGS sequence"/>
</dbReference>
<name>W3VAQ6_9GAMM</name>
<dbReference type="AlphaFoldDB" id="W3VAQ6"/>
<dbReference type="EMBL" id="AYSJ01000007">
    <property type="protein sequence ID" value="ETS32119.1"/>
    <property type="molecule type" value="Genomic_DNA"/>
</dbReference>
<proteinExistence type="predicted"/>
<evidence type="ECO:0000313" key="2">
    <source>
        <dbReference type="Proteomes" id="UP000018957"/>
    </source>
</evidence>
<accession>W3VAQ6</accession>
<feature type="non-terminal residue" evidence="1">
    <location>
        <position position="28"/>
    </location>
</feature>